<reference evidence="5" key="1">
    <citation type="journal article" date="2020" name="Stud. Mycol.">
        <title>101 Dothideomycetes genomes: a test case for predicting lifestyles and emergence of pathogens.</title>
        <authorList>
            <person name="Haridas S."/>
            <person name="Albert R."/>
            <person name="Binder M."/>
            <person name="Bloem J."/>
            <person name="Labutti K."/>
            <person name="Salamov A."/>
            <person name="Andreopoulos B."/>
            <person name="Baker S."/>
            <person name="Barry K."/>
            <person name="Bills G."/>
            <person name="Bluhm B."/>
            <person name="Cannon C."/>
            <person name="Castanera R."/>
            <person name="Culley D."/>
            <person name="Daum C."/>
            <person name="Ezra D."/>
            <person name="Gonzalez J."/>
            <person name="Henrissat B."/>
            <person name="Kuo A."/>
            <person name="Liang C."/>
            <person name="Lipzen A."/>
            <person name="Lutzoni F."/>
            <person name="Magnuson J."/>
            <person name="Mondo S."/>
            <person name="Nolan M."/>
            <person name="Ohm R."/>
            <person name="Pangilinan J."/>
            <person name="Park H.-J."/>
            <person name="Ramirez L."/>
            <person name="Alfaro M."/>
            <person name="Sun H."/>
            <person name="Tritt A."/>
            <person name="Yoshinaga Y."/>
            <person name="Zwiers L.-H."/>
            <person name="Turgeon B."/>
            <person name="Goodwin S."/>
            <person name="Spatafora J."/>
            <person name="Crous P."/>
            <person name="Grigoriev I."/>
        </authorList>
    </citation>
    <scope>NUCLEOTIDE SEQUENCE</scope>
    <source>
        <strain evidence="5">CBS 473.64</strain>
    </source>
</reference>
<dbReference type="GO" id="GO:0016740">
    <property type="term" value="F:transferase activity"/>
    <property type="evidence" value="ECO:0007669"/>
    <property type="project" value="UniProtKB-KW"/>
</dbReference>
<dbReference type="InterPro" id="IPR036563">
    <property type="entry name" value="MoaE_sf"/>
</dbReference>
<evidence type="ECO:0000256" key="2">
    <source>
        <dbReference type="ARBA" id="ARBA00022679"/>
    </source>
</evidence>
<dbReference type="Proteomes" id="UP000799753">
    <property type="component" value="Unassembled WGS sequence"/>
</dbReference>
<sequence>MADPTPQTPTIPTTPTTSTTPTTFIQLTPHPLNPTTYTTFVSSPSAGATVLFIGTTRNSFNNLPVSTLSYSSYTPLAMRTLSSIADAILANHGAEKIAIVHRLGECPVGEQSIVIAVSAKHRQAAWRAGEEALEMVKDKAEIWKLEVFVGGEGVWRANRDGVRGVRV</sequence>
<feature type="region of interest" description="Disordered" evidence="4">
    <location>
        <begin position="1"/>
        <end position="22"/>
    </location>
</feature>
<evidence type="ECO:0000256" key="4">
    <source>
        <dbReference type="SAM" id="MobiDB-lite"/>
    </source>
</evidence>
<protein>
    <submittedName>
        <fullName evidence="5">Molybdopterin biosynthesis MoaE</fullName>
    </submittedName>
</protein>
<dbReference type="FunFam" id="3.90.1170.40:FF:000003">
    <property type="entry name" value="Molybdopterin converting factor subunit 2"/>
    <property type="match status" value="1"/>
</dbReference>
<evidence type="ECO:0000313" key="6">
    <source>
        <dbReference type="Proteomes" id="UP000799753"/>
    </source>
</evidence>
<feature type="non-terminal residue" evidence="5">
    <location>
        <position position="167"/>
    </location>
</feature>
<keyword evidence="3" id="KW-0501">Molybdenum cofactor biosynthesis</keyword>
<dbReference type="OrthoDB" id="5531344at2759"/>
<keyword evidence="6" id="KW-1185">Reference proteome</keyword>
<organism evidence="5 6">
    <name type="scientific">Massarina eburnea CBS 473.64</name>
    <dbReference type="NCBI Taxonomy" id="1395130"/>
    <lineage>
        <taxon>Eukaryota</taxon>
        <taxon>Fungi</taxon>
        <taxon>Dikarya</taxon>
        <taxon>Ascomycota</taxon>
        <taxon>Pezizomycotina</taxon>
        <taxon>Dothideomycetes</taxon>
        <taxon>Pleosporomycetidae</taxon>
        <taxon>Pleosporales</taxon>
        <taxon>Massarineae</taxon>
        <taxon>Massarinaceae</taxon>
        <taxon>Massarina</taxon>
    </lineage>
</organism>
<dbReference type="Pfam" id="PF02391">
    <property type="entry name" value="MoaE"/>
    <property type="match status" value="1"/>
</dbReference>
<name>A0A6A6S8Z5_9PLEO</name>
<evidence type="ECO:0000313" key="5">
    <source>
        <dbReference type="EMBL" id="KAF2642898.1"/>
    </source>
</evidence>
<dbReference type="CDD" id="cd00756">
    <property type="entry name" value="MoaE"/>
    <property type="match status" value="1"/>
</dbReference>
<keyword evidence="2" id="KW-0808">Transferase</keyword>
<dbReference type="SUPFAM" id="SSF54690">
    <property type="entry name" value="Molybdopterin synthase subunit MoaE"/>
    <property type="match status" value="1"/>
</dbReference>
<dbReference type="Gene3D" id="3.90.1170.40">
    <property type="entry name" value="Molybdopterin biosynthesis MoaE subunit"/>
    <property type="match status" value="1"/>
</dbReference>
<gene>
    <name evidence="5" type="ORF">P280DRAFT_421286</name>
</gene>
<dbReference type="PANTHER" id="PTHR23404">
    <property type="entry name" value="MOLYBDOPTERIN SYNTHASE RELATED"/>
    <property type="match status" value="1"/>
</dbReference>
<dbReference type="AlphaFoldDB" id="A0A6A6S8Z5"/>
<evidence type="ECO:0000256" key="3">
    <source>
        <dbReference type="ARBA" id="ARBA00023150"/>
    </source>
</evidence>
<dbReference type="InterPro" id="IPR003448">
    <property type="entry name" value="Mopterin_biosynth_MoaE"/>
</dbReference>
<evidence type="ECO:0000256" key="1">
    <source>
        <dbReference type="ARBA" id="ARBA00022490"/>
    </source>
</evidence>
<dbReference type="GO" id="GO:0006777">
    <property type="term" value="P:Mo-molybdopterin cofactor biosynthetic process"/>
    <property type="evidence" value="ECO:0007669"/>
    <property type="project" value="UniProtKB-KW"/>
</dbReference>
<proteinExistence type="predicted"/>
<dbReference type="EMBL" id="MU006780">
    <property type="protein sequence ID" value="KAF2642898.1"/>
    <property type="molecule type" value="Genomic_DNA"/>
</dbReference>
<accession>A0A6A6S8Z5</accession>
<keyword evidence="1" id="KW-0963">Cytoplasm</keyword>